<proteinExistence type="predicted"/>
<dbReference type="SMART" id="SM00342">
    <property type="entry name" value="HTH_ARAC"/>
    <property type="match status" value="1"/>
</dbReference>
<dbReference type="PANTHER" id="PTHR43280:SF27">
    <property type="entry name" value="TRANSCRIPTIONAL REGULATOR MTLR"/>
    <property type="match status" value="1"/>
</dbReference>
<dbReference type="Proteomes" id="UP000251241">
    <property type="component" value="Unassembled WGS sequence"/>
</dbReference>
<dbReference type="AlphaFoldDB" id="A0A2X2JDP5"/>
<dbReference type="PANTHER" id="PTHR43280">
    <property type="entry name" value="ARAC-FAMILY TRANSCRIPTIONAL REGULATOR"/>
    <property type="match status" value="1"/>
</dbReference>
<organism evidence="4 5">
    <name type="scientific">Sphingobacterium multivorum</name>
    <dbReference type="NCBI Taxonomy" id="28454"/>
    <lineage>
        <taxon>Bacteria</taxon>
        <taxon>Pseudomonadati</taxon>
        <taxon>Bacteroidota</taxon>
        <taxon>Sphingobacteriia</taxon>
        <taxon>Sphingobacteriales</taxon>
        <taxon>Sphingobacteriaceae</taxon>
        <taxon>Sphingobacterium</taxon>
    </lineage>
</organism>
<dbReference type="EC" id="2.1.1.-" evidence="4"/>
<dbReference type="InterPro" id="IPR018062">
    <property type="entry name" value="HTH_AraC-typ_CS"/>
</dbReference>
<keyword evidence="1" id="KW-0805">Transcription regulation</keyword>
<dbReference type="GO" id="GO:0032259">
    <property type="term" value="P:methylation"/>
    <property type="evidence" value="ECO:0007669"/>
    <property type="project" value="UniProtKB-KW"/>
</dbReference>
<dbReference type="PROSITE" id="PS00041">
    <property type="entry name" value="HTH_ARAC_FAMILY_1"/>
    <property type="match status" value="1"/>
</dbReference>
<protein>
    <submittedName>
        <fullName evidence="4">Methylphosphotriester-DNA--protein-cysteine S-methyltransferase</fullName>
        <ecNumber evidence="4">2.1.1.-</ecNumber>
    </submittedName>
</protein>
<dbReference type="PROSITE" id="PS01124">
    <property type="entry name" value="HTH_ARAC_FAMILY_2"/>
    <property type="match status" value="1"/>
</dbReference>
<evidence type="ECO:0000256" key="3">
    <source>
        <dbReference type="ARBA" id="ARBA00023163"/>
    </source>
</evidence>
<name>A0A2X2JDP5_SPHMU</name>
<accession>A0A2X2JDP5</accession>
<dbReference type="PRINTS" id="PR00032">
    <property type="entry name" value="HTHARAC"/>
</dbReference>
<dbReference type="Gene3D" id="1.10.10.60">
    <property type="entry name" value="Homeodomain-like"/>
    <property type="match status" value="2"/>
</dbReference>
<gene>
    <name evidence="4" type="primary">adaA_4</name>
    <name evidence="4" type="ORF">NCTC11343_03907</name>
</gene>
<evidence type="ECO:0000313" key="4">
    <source>
        <dbReference type="EMBL" id="SPZ91864.1"/>
    </source>
</evidence>
<dbReference type="SUPFAM" id="SSF46689">
    <property type="entry name" value="Homeodomain-like"/>
    <property type="match status" value="2"/>
</dbReference>
<keyword evidence="3" id="KW-0804">Transcription</keyword>
<dbReference type="SUPFAM" id="SSF51182">
    <property type="entry name" value="RmlC-like cupins"/>
    <property type="match status" value="1"/>
</dbReference>
<evidence type="ECO:0000313" key="5">
    <source>
        <dbReference type="Proteomes" id="UP000251241"/>
    </source>
</evidence>
<keyword evidence="4" id="KW-0808">Transferase</keyword>
<dbReference type="GO" id="GO:0043565">
    <property type="term" value="F:sequence-specific DNA binding"/>
    <property type="evidence" value="ECO:0007669"/>
    <property type="project" value="InterPro"/>
</dbReference>
<keyword evidence="4" id="KW-0489">Methyltransferase</keyword>
<dbReference type="GO" id="GO:0008168">
    <property type="term" value="F:methyltransferase activity"/>
    <property type="evidence" value="ECO:0007669"/>
    <property type="project" value="UniProtKB-KW"/>
</dbReference>
<dbReference type="InterPro" id="IPR009057">
    <property type="entry name" value="Homeodomain-like_sf"/>
</dbReference>
<dbReference type="GO" id="GO:0003700">
    <property type="term" value="F:DNA-binding transcription factor activity"/>
    <property type="evidence" value="ECO:0007669"/>
    <property type="project" value="InterPro"/>
</dbReference>
<dbReference type="EMBL" id="UAUU01000011">
    <property type="protein sequence ID" value="SPZ91864.1"/>
    <property type="molecule type" value="Genomic_DNA"/>
</dbReference>
<dbReference type="Pfam" id="PF12833">
    <property type="entry name" value="HTH_18"/>
    <property type="match status" value="1"/>
</dbReference>
<dbReference type="InterPro" id="IPR011051">
    <property type="entry name" value="RmlC_Cupin_sf"/>
</dbReference>
<evidence type="ECO:0000256" key="1">
    <source>
        <dbReference type="ARBA" id="ARBA00023015"/>
    </source>
</evidence>
<reference evidence="4 5" key="1">
    <citation type="submission" date="2018-06" db="EMBL/GenBank/DDBJ databases">
        <authorList>
            <consortium name="Pathogen Informatics"/>
            <person name="Doyle S."/>
        </authorList>
    </citation>
    <scope>NUCLEOTIDE SEQUENCE [LARGE SCALE GENOMIC DNA]</scope>
    <source>
        <strain evidence="4 5">NCTC11343</strain>
    </source>
</reference>
<evidence type="ECO:0000256" key="2">
    <source>
        <dbReference type="ARBA" id="ARBA00023125"/>
    </source>
</evidence>
<dbReference type="InterPro" id="IPR018060">
    <property type="entry name" value="HTH_AraC"/>
</dbReference>
<sequence>MSHHPVKEVTPLRETECFTVFHRIKDKFDFPYHYHEEYELNMILNASGAQRVVGDRIEEIGDCELVLTGPNLPHGWFNHNCRSKNIVEVTVQWNKDLFSDQFLNKNQLNFIKRMLQISSFGIKFSKSTIQSIAPEILNLHKTVGFDSVIKLMLILRDLSVSKDTELLVEGDMLLDKSLNFRSRRLDVAFDYMNKNFSKLISLNDIAELVNMSEVSFSRFIKKRTGKTFIDNLNEIRLGHATRMLIETSNTVAEICYLCGFNNISNFNRAFKRKKNCTPSAYRLNFSGSRVFI</sequence>
<dbReference type="InterPro" id="IPR020449">
    <property type="entry name" value="Tscrpt_reg_AraC-type_HTH"/>
</dbReference>
<keyword evidence="2" id="KW-0238">DNA-binding</keyword>